<gene>
    <name evidence="4" type="ORF">SK128_011826</name>
</gene>
<dbReference type="PANTHER" id="PTHR14387">
    <property type="entry name" value="THADA/DEATH RECEPTOR INTERACTING PROTEIN"/>
    <property type="match status" value="1"/>
</dbReference>
<comment type="caution">
    <text evidence="4">The sequence shown here is derived from an EMBL/GenBank/DDBJ whole genome shotgun (WGS) entry which is preliminary data.</text>
</comment>
<protein>
    <submittedName>
        <fullName evidence="4">Uncharacterized protein</fullName>
    </submittedName>
</protein>
<dbReference type="GO" id="GO:0030488">
    <property type="term" value="P:tRNA methylation"/>
    <property type="evidence" value="ECO:0007669"/>
    <property type="project" value="TreeGrafter"/>
</dbReference>
<name>A0AAN9AAH5_HALRR</name>
<proteinExistence type="inferred from homology"/>
<dbReference type="EMBL" id="JAXCGZ010008112">
    <property type="protein sequence ID" value="KAK7077950.1"/>
    <property type="molecule type" value="Genomic_DNA"/>
</dbReference>
<evidence type="ECO:0000313" key="5">
    <source>
        <dbReference type="Proteomes" id="UP001381693"/>
    </source>
</evidence>
<dbReference type="InterPro" id="IPR056843">
    <property type="entry name" value="THADA-like_TPR"/>
</dbReference>
<feature type="domain" description="DUF2428" evidence="2">
    <location>
        <begin position="990"/>
        <end position="1226"/>
    </location>
</feature>
<evidence type="ECO:0000259" key="2">
    <source>
        <dbReference type="Pfam" id="PF10350"/>
    </source>
</evidence>
<dbReference type="InterPro" id="IPR016024">
    <property type="entry name" value="ARM-type_fold"/>
</dbReference>
<dbReference type="InterPro" id="IPR051954">
    <property type="entry name" value="tRNA_methyltransferase_THADA"/>
</dbReference>
<dbReference type="PANTHER" id="PTHR14387:SF0">
    <property type="entry name" value="DUF2428 DOMAIN-CONTAINING PROTEIN"/>
    <property type="match status" value="1"/>
</dbReference>
<reference evidence="4 5" key="1">
    <citation type="submission" date="2023-11" db="EMBL/GenBank/DDBJ databases">
        <title>Halocaridina rubra genome assembly.</title>
        <authorList>
            <person name="Smith C."/>
        </authorList>
    </citation>
    <scope>NUCLEOTIDE SEQUENCE [LARGE SCALE GENOMIC DNA]</scope>
    <source>
        <strain evidence="4">EP-1</strain>
        <tissue evidence="4">Whole</tissue>
    </source>
</reference>
<feature type="domain" description="tRNA (32-2'-O)-methyltransferase regulator THADA-like TPR repeats region" evidence="3">
    <location>
        <begin position="644"/>
        <end position="788"/>
    </location>
</feature>
<organism evidence="4 5">
    <name type="scientific">Halocaridina rubra</name>
    <name type="common">Hawaiian red shrimp</name>
    <dbReference type="NCBI Taxonomy" id="373956"/>
    <lineage>
        <taxon>Eukaryota</taxon>
        <taxon>Metazoa</taxon>
        <taxon>Ecdysozoa</taxon>
        <taxon>Arthropoda</taxon>
        <taxon>Crustacea</taxon>
        <taxon>Multicrustacea</taxon>
        <taxon>Malacostraca</taxon>
        <taxon>Eumalacostraca</taxon>
        <taxon>Eucarida</taxon>
        <taxon>Decapoda</taxon>
        <taxon>Pleocyemata</taxon>
        <taxon>Caridea</taxon>
        <taxon>Atyoidea</taxon>
        <taxon>Atyidae</taxon>
        <taxon>Halocaridina</taxon>
    </lineage>
</organism>
<dbReference type="AlphaFoldDB" id="A0AAN9AAH5"/>
<dbReference type="SUPFAM" id="SSF48371">
    <property type="entry name" value="ARM repeat"/>
    <property type="match status" value="1"/>
</dbReference>
<dbReference type="InterPro" id="IPR019442">
    <property type="entry name" value="THADA/TRM732_DUF2428"/>
</dbReference>
<dbReference type="Pfam" id="PF10350">
    <property type="entry name" value="DUF2428"/>
    <property type="match status" value="1"/>
</dbReference>
<feature type="non-terminal residue" evidence="4">
    <location>
        <position position="1227"/>
    </location>
</feature>
<keyword evidence="5" id="KW-1185">Reference proteome</keyword>
<evidence type="ECO:0000259" key="3">
    <source>
        <dbReference type="Pfam" id="PF25150"/>
    </source>
</evidence>
<evidence type="ECO:0000256" key="1">
    <source>
        <dbReference type="ARBA" id="ARBA00010409"/>
    </source>
</evidence>
<evidence type="ECO:0000313" key="4">
    <source>
        <dbReference type="EMBL" id="KAK7077950.1"/>
    </source>
</evidence>
<sequence>MKTMGEHTSQLMEALFQKALDQKTVRGLRKDIDKLSPDLKSVLAGEVTLRLKECLLDNRVWALNAVTLFSDSSEILQQCLNSCIEEILTSCLAALQCFELSVKRVSSEFHVASKALYIVLQKITNLKFSYQENDISTGQLKEIFTILVKAIIDDSLPSECALIIATDLCLVFTYLVKCNKPLKFLHLLKIIGNLQCSNENIPLLLEELFQRDSRDESDGKDIERTKIEKILPEITYISLEEIRISYPVLLTIQGLLNGGVSWLYIIHFNDSNTGTSYSSSLKSRTKSTNEDSTELIMKNETANTDMQVNLNDKMQCRSSEVVHSKFMRVGHAHNSQILYLLFPLIRKFCCSLLSHCFQAFQVLQSWLQCVRKLLQRLKGSSAETFGFSYENYFPSKLDIFEVRSVSGDTVFHLLNSYWESPAKGVSDVVYSCMSELLQLHDDENPGQAEVIAMHMIESLVDSNGWKSKSTYPLLALSITYVGAGMVLQRYPSIPSRLAESLSVNYLAPPGTNVYKIILSQLAMSVWKTHFFTVFVDALHSTDKMSRQNALMLWLPVTIRQYPDIWTHLIGFCHSSNEGLIVKMTTMRIARMNGLIDLNENIEINVKENMKYGLKENVTVDDGNIPVVVQKLPEDICDSKHLSSIISHLHHAVSCIDESIRSEALGFLCHTKKASEPVSSLEAELLKEFFALNMNVDSAPFRQNIIRCYKAVMIRLRDACFSELRKLLSKTTLSRDILTEDILKSCEEKSVLMVNGDLLLWFLSTFHRNLIPDGNYQRRILSLRLYKETLLAYFEVTNSGYGRIERFSPLHIFLSNFPQNHSLLETTPVTPQPVTDLMLPWTTDMLFSCCLDEMNDIREEAESILCILSSKLKIRGSEIGNWLLHGFALCNSPKAGDAESGASLIKVVTSLAESRNMDVRAVLQSCDLSNDCQNFHEYLFRCVEKQFSEARESLLVAARCRPLHGSLLALGRYLCENYSKRSVASENISELLNRLLDVMTEIVAYMLSSLSLSSKDGSAVAPSFADMGESIDMIIKECNKNMNAASLVGSGKIEKGDAVLDEYLLLNPCINDEEADESCEADTAISGDHALILSCCWRSLKVCCLVSSMCASQWLNLMNEKQVERMLKSIVVRVLTGTRHKGAIEAARTSYGQLCSLLLCNKSRFGHVICNQVEDILNQLKCGTQASVTRRAAGMAMMIQVACGTVPRTNKLLIDNTVTTLMNIAQTE</sequence>
<accession>A0AAN9AAH5</accession>
<dbReference type="Pfam" id="PF25150">
    <property type="entry name" value="TPR_Trm732"/>
    <property type="match status" value="1"/>
</dbReference>
<comment type="similarity">
    <text evidence="1">Belongs to the THADA family.</text>
</comment>
<dbReference type="Proteomes" id="UP001381693">
    <property type="component" value="Unassembled WGS sequence"/>
</dbReference>
<dbReference type="GO" id="GO:0005829">
    <property type="term" value="C:cytosol"/>
    <property type="evidence" value="ECO:0007669"/>
    <property type="project" value="TreeGrafter"/>
</dbReference>